<evidence type="ECO:0000313" key="2">
    <source>
        <dbReference type="EMBL" id="ORZ16127.1"/>
    </source>
</evidence>
<proteinExistence type="predicted"/>
<organism evidence="2 3">
    <name type="scientific">Lobosporangium transversale</name>
    <dbReference type="NCBI Taxonomy" id="64571"/>
    <lineage>
        <taxon>Eukaryota</taxon>
        <taxon>Fungi</taxon>
        <taxon>Fungi incertae sedis</taxon>
        <taxon>Mucoromycota</taxon>
        <taxon>Mortierellomycotina</taxon>
        <taxon>Mortierellomycetes</taxon>
        <taxon>Mortierellales</taxon>
        <taxon>Mortierellaceae</taxon>
        <taxon>Lobosporangium</taxon>
    </lineage>
</organism>
<comment type="caution">
    <text evidence="2">The sequence shown here is derived from an EMBL/GenBank/DDBJ whole genome shotgun (WGS) entry which is preliminary data.</text>
</comment>
<dbReference type="EMBL" id="MCFF01000018">
    <property type="protein sequence ID" value="ORZ16127.1"/>
    <property type="molecule type" value="Genomic_DNA"/>
</dbReference>
<feature type="region of interest" description="Disordered" evidence="1">
    <location>
        <begin position="1"/>
        <end position="90"/>
    </location>
</feature>
<feature type="region of interest" description="Disordered" evidence="1">
    <location>
        <begin position="123"/>
        <end position="242"/>
    </location>
</feature>
<evidence type="ECO:0000256" key="1">
    <source>
        <dbReference type="SAM" id="MobiDB-lite"/>
    </source>
</evidence>
<keyword evidence="3" id="KW-1185">Reference proteome</keyword>
<dbReference type="GeneID" id="33568394"/>
<sequence>MNGDNSPMTDGSSVTTSVSTPTPVITTTTGASSPVLSPTNGMKKPKLRVQIPMDGKDSTTLTDAMIKTEESNELPPIQKRPLESAPMSSTLPSQFAKNLLPSPSTFYPEFYASQAELSPIVFGQTPTSAQPGSAFAWPVPPRDRDLLRVHQPSPLAKGSVASSSTSLVTDSSNSSKGLAPPGSNLRTAMTPALTPASSSSPSTNNSSGSINGSPVFNGRSRSLSVDGPEGLDGPLAKKAKNM</sequence>
<name>A0A1Y2GN43_9FUNG</name>
<dbReference type="InParanoid" id="A0A1Y2GN43"/>
<accession>A0A1Y2GN43</accession>
<dbReference type="AlphaFoldDB" id="A0A1Y2GN43"/>
<dbReference type="Proteomes" id="UP000193648">
    <property type="component" value="Unassembled WGS sequence"/>
</dbReference>
<feature type="compositionally biased region" description="Low complexity" evidence="1">
    <location>
        <begin position="159"/>
        <end position="175"/>
    </location>
</feature>
<feature type="compositionally biased region" description="Low complexity" evidence="1">
    <location>
        <begin position="9"/>
        <end position="33"/>
    </location>
</feature>
<feature type="compositionally biased region" description="Low complexity" evidence="1">
    <location>
        <begin position="187"/>
        <end position="214"/>
    </location>
</feature>
<dbReference type="OrthoDB" id="1898716at2759"/>
<reference evidence="2 3" key="1">
    <citation type="submission" date="2016-07" db="EMBL/GenBank/DDBJ databases">
        <title>Pervasive Adenine N6-methylation of Active Genes in Fungi.</title>
        <authorList>
            <consortium name="DOE Joint Genome Institute"/>
            <person name="Mondo S.J."/>
            <person name="Dannebaum R.O."/>
            <person name="Kuo R.C."/>
            <person name="Labutti K."/>
            <person name="Haridas S."/>
            <person name="Kuo A."/>
            <person name="Salamov A."/>
            <person name="Ahrendt S.R."/>
            <person name="Lipzen A."/>
            <person name="Sullivan W."/>
            <person name="Andreopoulos W.B."/>
            <person name="Clum A."/>
            <person name="Lindquist E."/>
            <person name="Daum C."/>
            <person name="Ramamoorthy G.K."/>
            <person name="Gryganskyi A."/>
            <person name="Culley D."/>
            <person name="Magnuson J.K."/>
            <person name="James T.Y."/>
            <person name="O'Malley M.A."/>
            <person name="Stajich J.E."/>
            <person name="Spatafora J.W."/>
            <person name="Visel A."/>
            <person name="Grigoriev I.V."/>
        </authorList>
    </citation>
    <scope>NUCLEOTIDE SEQUENCE [LARGE SCALE GENOMIC DNA]</scope>
    <source>
        <strain evidence="2 3">NRRL 3116</strain>
    </source>
</reference>
<dbReference type="RefSeq" id="XP_021881474.1">
    <property type="nucleotide sequence ID" value="XM_022026551.1"/>
</dbReference>
<evidence type="ECO:0000313" key="3">
    <source>
        <dbReference type="Proteomes" id="UP000193648"/>
    </source>
</evidence>
<protein>
    <submittedName>
        <fullName evidence="2">Uncharacterized protein</fullName>
    </submittedName>
</protein>
<dbReference type="STRING" id="64571.A0A1Y2GN43"/>
<gene>
    <name evidence="2" type="ORF">BCR41DRAFT_370714</name>
</gene>